<keyword evidence="10 18" id="KW-1133">Transmembrane helix</keyword>
<dbReference type="PANTHER" id="PTHR11214">
    <property type="entry name" value="BETA-1,3-N-ACETYLGLUCOSAMINYLTRANSFERASE"/>
    <property type="match status" value="1"/>
</dbReference>
<comment type="similarity">
    <text evidence="4">Belongs to the glycosyltransferase 31 family.</text>
</comment>
<evidence type="ECO:0000256" key="10">
    <source>
        <dbReference type="ARBA" id="ARBA00022989"/>
    </source>
</evidence>
<dbReference type="Proteomes" id="UP001159427">
    <property type="component" value="Unassembled WGS sequence"/>
</dbReference>
<comment type="caution">
    <text evidence="19">The sequence shown here is derived from an EMBL/GenBank/DDBJ whole genome shotgun (WGS) entry which is preliminary data.</text>
</comment>
<feature type="transmembrane region" description="Helical" evidence="18">
    <location>
        <begin position="7"/>
        <end position="25"/>
    </location>
</feature>
<keyword evidence="5" id="KW-0328">Glycosyltransferase</keyword>
<evidence type="ECO:0000256" key="16">
    <source>
        <dbReference type="ARBA" id="ARBA00042712"/>
    </source>
</evidence>
<name>A0ABN8LKC0_9CNID</name>
<dbReference type="InterPro" id="IPR002659">
    <property type="entry name" value="Glyco_trans_31"/>
</dbReference>
<comment type="subcellular location">
    <subcellularLocation>
        <location evidence="1">Endoplasmic reticulum</location>
    </subcellularLocation>
    <subcellularLocation>
        <location evidence="2">Golgi apparatus membrane</location>
        <topology evidence="2">Single-pass type II membrane protein</topology>
    </subcellularLocation>
</comment>
<dbReference type="Gene3D" id="3.90.550.50">
    <property type="match status" value="1"/>
</dbReference>
<dbReference type="EMBL" id="CALNXI010000033">
    <property type="protein sequence ID" value="CAH3015990.1"/>
    <property type="molecule type" value="Genomic_DNA"/>
</dbReference>
<keyword evidence="20" id="KW-1185">Reference proteome</keyword>
<keyword evidence="9" id="KW-0735">Signal-anchor</keyword>
<evidence type="ECO:0000313" key="20">
    <source>
        <dbReference type="Proteomes" id="UP001159427"/>
    </source>
</evidence>
<reference evidence="19 20" key="1">
    <citation type="submission" date="2022-05" db="EMBL/GenBank/DDBJ databases">
        <authorList>
            <consortium name="Genoscope - CEA"/>
            <person name="William W."/>
        </authorList>
    </citation>
    <scope>NUCLEOTIDE SEQUENCE [LARGE SCALE GENOMIC DNA]</scope>
</reference>
<evidence type="ECO:0000256" key="7">
    <source>
        <dbReference type="ARBA" id="ARBA00022692"/>
    </source>
</evidence>
<dbReference type="PANTHER" id="PTHR11214:SF219">
    <property type="entry name" value="UDP-GALNAC:BETA-1,3-N-ACETYLGALACTOSAMINYLTRANSFERASE 2"/>
    <property type="match status" value="1"/>
</dbReference>
<protein>
    <recommendedName>
        <fullName evidence="15">UDP-GalNAc:beta-1,3-N-acetylgalactosaminyltransferase 2</fullName>
        <ecNumber evidence="14">2.4.1.313</ecNumber>
    </recommendedName>
    <alternativeName>
        <fullName evidence="16">Beta-1,3-N-acetylgalactosaminyltransferase II</fullName>
    </alternativeName>
</protein>
<keyword evidence="6" id="KW-0808">Transferase</keyword>
<evidence type="ECO:0000256" key="17">
    <source>
        <dbReference type="ARBA" id="ARBA00047667"/>
    </source>
</evidence>
<proteinExistence type="inferred from homology"/>
<evidence type="ECO:0000256" key="9">
    <source>
        <dbReference type="ARBA" id="ARBA00022968"/>
    </source>
</evidence>
<accession>A0ABN8LKC0</accession>
<evidence type="ECO:0000256" key="3">
    <source>
        <dbReference type="ARBA" id="ARBA00004922"/>
    </source>
</evidence>
<evidence type="ECO:0000256" key="15">
    <source>
        <dbReference type="ARBA" id="ARBA00040432"/>
    </source>
</evidence>
<keyword evidence="12 18" id="KW-0472">Membrane</keyword>
<keyword evidence="7 18" id="KW-0812">Transmembrane</keyword>
<evidence type="ECO:0000256" key="11">
    <source>
        <dbReference type="ARBA" id="ARBA00023034"/>
    </source>
</evidence>
<evidence type="ECO:0000256" key="12">
    <source>
        <dbReference type="ARBA" id="ARBA00023136"/>
    </source>
</evidence>
<evidence type="ECO:0000256" key="14">
    <source>
        <dbReference type="ARBA" id="ARBA00039104"/>
    </source>
</evidence>
<evidence type="ECO:0000313" key="19">
    <source>
        <dbReference type="EMBL" id="CAH3015990.1"/>
    </source>
</evidence>
<evidence type="ECO:0000256" key="8">
    <source>
        <dbReference type="ARBA" id="ARBA00022824"/>
    </source>
</evidence>
<keyword evidence="8" id="KW-0256">Endoplasmic reticulum</keyword>
<evidence type="ECO:0000256" key="2">
    <source>
        <dbReference type="ARBA" id="ARBA00004323"/>
    </source>
</evidence>
<evidence type="ECO:0000256" key="6">
    <source>
        <dbReference type="ARBA" id="ARBA00022679"/>
    </source>
</evidence>
<dbReference type="EC" id="2.4.1.313" evidence="14"/>
<gene>
    <name evidence="19" type="ORF">PEVE_00024623</name>
</gene>
<comment type="pathway">
    <text evidence="3">Protein modification; protein glycosylation.</text>
</comment>
<organism evidence="19 20">
    <name type="scientific">Porites evermanni</name>
    <dbReference type="NCBI Taxonomy" id="104178"/>
    <lineage>
        <taxon>Eukaryota</taxon>
        <taxon>Metazoa</taxon>
        <taxon>Cnidaria</taxon>
        <taxon>Anthozoa</taxon>
        <taxon>Hexacorallia</taxon>
        <taxon>Scleractinia</taxon>
        <taxon>Fungiina</taxon>
        <taxon>Poritidae</taxon>
        <taxon>Porites</taxon>
    </lineage>
</organism>
<evidence type="ECO:0000256" key="13">
    <source>
        <dbReference type="ARBA" id="ARBA00023180"/>
    </source>
</evidence>
<evidence type="ECO:0000256" key="4">
    <source>
        <dbReference type="ARBA" id="ARBA00008661"/>
    </source>
</evidence>
<keyword evidence="13" id="KW-0325">Glycoprotein</keyword>
<evidence type="ECO:0000256" key="1">
    <source>
        <dbReference type="ARBA" id="ARBA00004240"/>
    </source>
</evidence>
<sequence>MPGRCQFLVILGGIVCQLIWISEYFSHEGFVQRPQKDQGKLSALPTYDLVIGVLSARGNHEQRQAIRDTWLGYIMQHPSLQEQVVVKFIIGSAPCLIPPLDRYDQYSCEPDPVTDPVVGKDIIAHRVPKGAFGQYPHQGPVGWDFRVNFPIVITQLGVFDSDSDGLENGLTIRLYDRISQVEVLSVNFTPEDPGELIGGNRFKSVDQYLLPKGFEGSVVAENFSSSDPGINVPHMYGSLDSGGGLVSFLNVSRIGFEQSVFPENEERFYEDINQYAAGTFMYRAYAAEGEFSKVKLEERRKQRQERKEMWQSVLQREQNELQREMSQFDDILLVDVVDVYRSLPRKLLKFYSWTVRSMLFNFTLKTDDDCFVNVDEILKALNKRKLRGKERIWWSRFRSNWAVERVGKWREMDYTAPVYPSFACGAGNILSADLVEWLALNKDHLKMYQGEDVSMGIWLSALGPNIVNDYRWSCGRECDTGVFTSPENDPEELREMWSDLQLCGDPCGCSE</sequence>
<dbReference type="Pfam" id="PF01762">
    <property type="entry name" value="Galactosyl_T"/>
    <property type="match status" value="1"/>
</dbReference>
<keyword evidence="11" id="KW-0333">Golgi apparatus</keyword>
<evidence type="ECO:0000256" key="5">
    <source>
        <dbReference type="ARBA" id="ARBA00022676"/>
    </source>
</evidence>
<comment type="catalytic activity">
    <reaction evidence="17">
        <text>3-O-(N-acetyl-beta-D-glucosaminyl-(1-&gt;4)-alpha-D-mannosyl)-L-threonyl-[protein] + UDP-N-acetyl-alpha-D-galactosamine = 3-O-[beta-D-GalNAc-(1-&gt;3)-beta-D-GlcNAc-(1-&gt;4)-alpha-D-Man]-L-Thr-[protein] + UDP + H(+)</text>
        <dbReference type="Rhea" id="RHEA:37667"/>
        <dbReference type="Rhea" id="RHEA-COMP:13308"/>
        <dbReference type="Rhea" id="RHEA-COMP:13618"/>
        <dbReference type="ChEBI" id="CHEBI:15378"/>
        <dbReference type="ChEBI" id="CHEBI:58223"/>
        <dbReference type="ChEBI" id="CHEBI:67138"/>
        <dbReference type="ChEBI" id="CHEBI:136709"/>
        <dbReference type="ChEBI" id="CHEBI:137540"/>
        <dbReference type="EC" id="2.4.1.313"/>
    </reaction>
</comment>
<evidence type="ECO:0000256" key="18">
    <source>
        <dbReference type="SAM" id="Phobius"/>
    </source>
</evidence>